<comment type="caution">
    <text evidence="8">The sequence shown here is derived from an EMBL/GenBank/DDBJ whole genome shotgun (WGS) entry which is preliminary data.</text>
</comment>
<keyword evidence="2 6" id="KW-0812">Transmembrane</keyword>
<feature type="compositionally biased region" description="Polar residues" evidence="5">
    <location>
        <begin position="22"/>
        <end position="35"/>
    </location>
</feature>
<dbReference type="RefSeq" id="WP_192902696.1">
    <property type="nucleotide sequence ID" value="NZ_QFFZ01000001.1"/>
</dbReference>
<evidence type="ECO:0000256" key="4">
    <source>
        <dbReference type="ARBA" id="ARBA00023136"/>
    </source>
</evidence>
<keyword evidence="9" id="KW-1185">Reference proteome</keyword>
<evidence type="ECO:0000256" key="3">
    <source>
        <dbReference type="ARBA" id="ARBA00022989"/>
    </source>
</evidence>
<feature type="domain" description="Yip1" evidence="7">
    <location>
        <begin position="56"/>
        <end position="241"/>
    </location>
</feature>
<dbReference type="InterPro" id="IPR006977">
    <property type="entry name" value="Yip1_dom"/>
</dbReference>
<evidence type="ECO:0000259" key="7">
    <source>
        <dbReference type="Pfam" id="PF04893"/>
    </source>
</evidence>
<dbReference type="GO" id="GO:0016020">
    <property type="term" value="C:membrane"/>
    <property type="evidence" value="ECO:0007669"/>
    <property type="project" value="UniProtKB-SubCell"/>
</dbReference>
<dbReference type="Proteomes" id="UP000297597">
    <property type="component" value="Unassembled WGS sequence"/>
</dbReference>
<evidence type="ECO:0000256" key="2">
    <source>
        <dbReference type="ARBA" id="ARBA00022692"/>
    </source>
</evidence>
<dbReference type="AlphaFoldDB" id="A0A4Y7RXC9"/>
<keyword evidence="4 6" id="KW-0472">Membrane</keyword>
<protein>
    <recommendedName>
        <fullName evidence="7">Yip1 domain-containing protein</fullName>
    </recommendedName>
</protein>
<feature type="transmembrane region" description="Helical" evidence="6">
    <location>
        <begin position="73"/>
        <end position="94"/>
    </location>
</feature>
<accession>A0A4Y7RXC9</accession>
<reference evidence="8 9" key="1">
    <citation type="journal article" date="2018" name="Environ. Microbiol.">
        <title>Novel energy conservation strategies and behaviour of Pelotomaculum schinkii driving syntrophic propionate catabolism.</title>
        <authorList>
            <person name="Hidalgo-Ahumada C.A.P."/>
            <person name="Nobu M.K."/>
            <person name="Narihiro T."/>
            <person name="Tamaki H."/>
            <person name="Liu W.T."/>
            <person name="Kamagata Y."/>
            <person name="Stams A.J.M."/>
            <person name="Imachi H."/>
            <person name="Sousa D.Z."/>
        </authorList>
    </citation>
    <scope>NUCLEOTIDE SEQUENCE [LARGE SCALE GENOMIC DNA]</scope>
    <source>
        <strain evidence="8 9">MGP</strain>
    </source>
</reference>
<evidence type="ECO:0000256" key="5">
    <source>
        <dbReference type="SAM" id="MobiDB-lite"/>
    </source>
</evidence>
<evidence type="ECO:0000256" key="6">
    <source>
        <dbReference type="SAM" id="Phobius"/>
    </source>
</evidence>
<dbReference type="EMBL" id="QFFZ01000001">
    <property type="protein sequence ID" value="TEB13655.1"/>
    <property type="molecule type" value="Genomic_DNA"/>
</dbReference>
<gene>
    <name evidence="8" type="ORF">Pmgp_00055</name>
</gene>
<keyword evidence="3 6" id="KW-1133">Transmembrane helix</keyword>
<comment type="subcellular location">
    <subcellularLocation>
        <location evidence="1">Membrane</location>
        <topology evidence="1">Multi-pass membrane protein</topology>
    </subcellularLocation>
</comment>
<organism evidence="8 9">
    <name type="scientific">Pelotomaculum propionicicum</name>
    <dbReference type="NCBI Taxonomy" id="258475"/>
    <lineage>
        <taxon>Bacteria</taxon>
        <taxon>Bacillati</taxon>
        <taxon>Bacillota</taxon>
        <taxon>Clostridia</taxon>
        <taxon>Eubacteriales</taxon>
        <taxon>Desulfotomaculaceae</taxon>
        <taxon>Pelotomaculum</taxon>
    </lineage>
</organism>
<feature type="transmembrane region" description="Helical" evidence="6">
    <location>
        <begin position="122"/>
        <end position="146"/>
    </location>
</feature>
<feature type="transmembrane region" description="Helical" evidence="6">
    <location>
        <begin position="227"/>
        <end position="252"/>
    </location>
</feature>
<evidence type="ECO:0000256" key="1">
    <source>
        <dbReference type="ARBA" id="ARBA00004141"/>
    </source>
</evidence>
<evidence type="ECO:0000313" key="9">
    <source>
        <dbReference type="Proteomes" id="UP000297597"/>
    </source>
</evidence>
<feature type="transmembrane region" description="Helical" evidence="6">
    <location>
        <begin position="188"/>
        <end position="215"/>
    </location>
</feature>
<name>A0A4Y7RXC9_9FIRM</name>
<feature type="region of interest" description="Disordered" evidence="5">
    <location>
        <begin position="1"/>
        <end position="45"/>
    </location>
</feature>
<dbReference type="Pfam" id="PF04893">
    <property type="entry name" value="Yip1"/>
    <property type="match status" value="1"/>
</dbReference>
<evidence type="ECO:0000313" key="8">
    <source>
        <dbReference type="EMBL" id="TEB13655.1"/>
    </source>
</evidence>
<feature type="transmembrane region" description="Helical" evidence="6">
    <location>
        <begin position="158"/>
        <end position="182"/>
    </location>
</feature>
<proteinExistence type="predicted"/>
<feature type="compositionally biased region" description="Basic and acidic residues" evidence="5">
    <location>
        <begin position="1"/>
        <end position="18"/>
    </location>
</feature>
<sequence length="262" mass="27790">MNEDPGTEKTETNDDQGRQEPVSLNTDTAAENNSIAADPPGGSQESTPGFLELFYGVLFEPVKTMKTVAGAPPLGLVAIVVTILILLGTTMGYLTLSRVLEQSLQASGLEQLLPVLRVMAPFWVILSLLIGYVKWFGYSAVLHLIADLLGGRGSARGVFAAVGLAGLPSAVLIPFQFLGYWFGMGNTAVTILLGLAGLAVWIWSIILMVIGVGAVHRLSAGRSVLTVLTPFLALVLFGIFLFIALLVIAVSLPYNANLPGYF</sequence>